<evidence type="ECO:0000259" key="1">
    <source>
        <dbReference type="Pfam" id="PF18480"/>
    </source>
</evidence>
<dbReference type="EMBL" id="MHIN01000010">
    <property type="protein sequence ID" value="OGY55585.1"/>
    <property type="molecule type" value="Genomic_DNA"/>
</dbReference>
<organism evidence="2 3">
    <name type="scientific">Candidatus Buchananbacteria bacterium RIFCSPLOWO2_01_FULL_40_23b</name>
    <dbReference type="NCBI Taxonomy" id="1797544"/>
    <lineage>
        <taxon>Bacteria</taxon>
        <taxon>Candidatus Buchananiibacteriota</taxon>
    </lineage>
</organism>
<dbReference type="Pfam" id="PF18480">
    <property type="entry name" value="DUF5615"/>
    <property type="match status" value="1"/>
</dbReference>
<evidence type="ECO:0000313" key="3">
    <source>
        <dbReference type="Proteomes" id="UP000178122"/>
    </source>
</evidence>
<dbReference type="Proteomes" id="UP000178122">
    <property type="component" value="Unassembled WGS sequence"/>
</dbReference>
<evidence type="ECO:0000313" key="2">
    <source>
        <dbReference type="EMBL" id="OGY55585.1"/>
    </source>
</evidence>
<name>A0A1G1YTA6_9BACT</name>
<accession>A0A1G1YTA6</accession>
<gene>
    <name evidence="2" type="ORF">A2912_01570</name>
</gene>
<comment type="caution">
    <text evidence="2">The sequence shown here is derived from an EMBL/GenBank/DDBJ whole genome shotgun (WGS) entry which is preliminary data.</text>
</comment>
<dbReference type="AlphaFoldDB" id="A0A1G1YTA6"/>
<proteinExistence type="predicted"/>
<feature type="domain" description="DUF5615" evidence="1">
    <location>
        <begin position="1"/>
        <end position="110"/>
    </location>
</feature>
<protein>
    <recommendedName>
        <fullName evidence="1">DUF5615 domain-containing protein</fullName>
    </recommendedName>
</protein>
<sequence>MNAVIDEDLHRSLADVLKQLGFQIFDVRDHGLRGQSDEKVYAFAQKKKAVLFSADLGFSNILSFPIGTHQSIVILRFPNEMPTEEINRLVFKVLLQIKKEDYTENLIILSPKKIRIRRK</sequence>
<reference evidence="2 3" key="1">
    <citation type="journal article" date="2016" name="Nat. Commun.">
        <title>Thousands of microbial genomes shed light on interconnected biogeochemical processes in an aquifer system.</title>
        <authorList>
            <person name="Anantharaman K."/>
            <person name="Brown C.T."/>
            <person name="Hug L.A."/>
            <person name="Sharon I."/>
            <person name="Castelle C.J."/>
            <person name="Probst A.J."/>
            <person name="Thomas B.C."/>
            <person name="Singh A."/>
            <person name="Wilkins M.J."/>
            <person name="Karaoz U."/>
            <person name="Brodie E.L."/>
            <person name="Williams K.H."/>
            <person name="Hubbard S.S."/>
            <person name="Banfield J.F."/>
        </authorList>
    </citation>
    <scope>NUCLEOTIDE SEQUENCE [LARGE SCALE GENOMIC DNA]</scope>
</reference>
<dbReference type="InterPro" id="IPR041049">
    <property type="entry name" value="DUF5615"/>
</dbReference>